<dbReference type="VEuPathDB" id="VectorBase:AAEL014719"/>
<sequence>MDRQTYNRCSMTVRIACFAIPLLVLFGVYLFGVTEASTNPAEPSVEAVRRVIVDVDTGPDDAWALFHLLSSPGVRVEAIICVQGNTNVTNVGRNVLRVLTALGKENEIPVYLGSNEQLITPGPKSDSGYFGSDGFSDIDFPDLPEPDISLLRSSPLNELNKLTEQHPREITFIQLGPLTNLALLFKVFPESRHRIREVFIMGGNRHGVGNTEKAAEFNFYSDPEAAHIVINNFGGNIKILPWETASRENLITNQTWRFEVLGSAAHPLVQMLNPVERKPLGDNDSWMPCDLLVAMAFTHPDLVTETKRYRADVELHGWLTRGQLVLDHMNEGQGSVTIVDNMNREKILQMLLEMVN</sequence>
<keyword evidence="2" id="KW-1133">Transmembrane helix</keyword>
<dbReference type="SUPFAM" id="SSF53590">
    <property type="entry name" value="Nucleoside hydrolase"/>
    <property type="match status" value="1"/>
</dbReference>
<dbReference type="InterPro" id="IPR052775">
    <property type="entry name" value="IUN_hydrolase"/>
</dbReference>
<dbReference type="InterPro" id="IPR036452">
    <property type="entry name" value="Ribo_hydro-like"/>
</dbReference>
<reference evidence="4" key="2">
    <citation type="journal article" date="2007" name="Science">
        <title>Genome sequence of Aedes aegypti, a major arbovirus vector.</title>
        <authorList>
            <person name="Nene V."/>
            <person name="Wortman J.R."/>
            <person name="Lawson D."/>
            <person name="Haas B."/>
            <person name="Kodira C."/>
            <person name="Tu Z.J."/>
            <person name="Loftus B."/>
            <person name="Xi Z."/>
            <person name="Megy K."/>
            <person name="Grabherr M."/>
            <person name="Ren Q."/>
            <person name="Zdobnov E.M."/>
            <person name="Lobo N.F."/>
            <person name="Campbell K.S."/>
            <person name="Brown S.E."/>
            <person name="Bonaldo M.F."/>
            <person name="Zhu J."/>
            <person name="Sinkins S.P."/>
            <person name="Hogenkamp D.G."/>
            <person name="Amedeo P."/>
            <person name="Arensburger P."/>
            <person name="Atkinson P.W."/>
            <person name="Bidwell S."/>
            <person name="Biedler J."/>
            <person name="Birney E."/>
            <person name="Bruggner R.V."/>
            <person name="Costas J."/>
            <person name="Coy M.R."/>
            <person name="Crabtree J."/>
            <person name="Crawford M."/>
            <person name="Debruyn B."/>
            <person name="Decaprio D."/>
            <person name="Eiglmeier K."/>
            <person name="Eisenstadt E."/>
            <person name="El-Dorry H."/>
            <person name="Gelbart W.M."/>
            <person name="Gomes S.L."/>
            <person name="Hammond M."/>
            <person name="Hannick L.I."/>
            <person name="Hogan J.R."/>
            <person name="Holmes M.H."/>
            <person name="Jaffe D."/>
            <person name="Johnston J.S."/>
            <person name="Kennedy R.C."/>
            <person name="Koo H."/>
            <person name="Kravitz S."/>
            <person name="Kriventseva E.V."/>
            <person name="Kulp D."/>
            <person name="Labutti K."/>
            <person name="Lee E."/>
            <person name="Li S."/>
            <person name="Lovin D.D."/>
            <person name="Mao C."/>
            <person name="Mauceli E."/>
            <person name="Menck C.F."/>
            <person name="Miller J.R."/>
            <person name="Montgomery P."/>
            <person name="Mori A."/>
            <person name="Nascimento A.L."/>
            <person name="Naveira H.F."/>
            <person name="Nusbaum C."/>
            <person name="O'leary S."/>
            <person name="Orvis J."/>
            <person name="Pertea M."/>
            <person name="Quesneville H."/>
            <person name="Reidenbach K.R."/>
            <person name="Rogers Y.H."/>
            <person name="Roth C.W."/>
            <person name="Schneider J.R."/>
            <person name="Schatz M."/>
            <person name="Shumway M."/>
            <person name="Stanke M."/>
            <person name="Stinson E.O."/>
            <person name="Tubio J.M."/>
            <person name="Vanzee J.P."/>
            <person name="Verjovski-Almeida S."/>
            <person name="Werner D."/>
            <person name="White O."/>
            <person name="Wyder S."/>
            <person name="Zeng Q."/>
            <person name="Zhao Q."/>
            <person name="Zhao Y."/>
            <person name="Hill C.A."/>
            <person name="Raikhel A.S."/>
            <person name="Soares M.B."/>
            <person name="Knudson D.L."/>
            <person name="Lee N.H."/>
            <person name="Galagan J."/>
            <person name="Salzberg S.L."/>
            <person name="Paulsen I.T."/>
            <person name="Dimopoulos G."/>
            <person name="Collins F.H."/>
            <person name="Birren B."/>
            <person name="Fraser-Liggett C.M."/>
            <person name="Severson D.W."/>
        </authorList>
    </citation>
    <scope>NUCLEOTIDE SEQUENCE [LARGE SCALE GENOMIC DNA]</scope>
    <source>
        <strain evidence="4">Liverpool</strain>
    </source>
</reference>
<name>Q16FL1_AEDAE</name>
<protein>
    <submittedName>
        <fullName evidence="4">AAEL014719-PA</fullName>
    </submittedName>
</protein>
<dbReference type="AlphaFoldDB" id="Q16FL1"/>
<evidence type="ECO:0000313" key="4">
    <source>
        <dbReference type="EMBL" id="EAT33023.1"/>
    </source>
</evidence>
<evidence type="ECO:0000313" key="5">
    <source>
        <dbReference type="Proteomes" id="UP000682892"/>
    </source>
</evidence>
<evidence type="ECO:0000256" key="2">
    <source>
        <dbReference type="SAM" id="Phobius"/>
    </source>
</evidence>
<gene>
    <name evidence="4" type="ORF">AaeL_AAEL014719</name>
</gene>
<reference evidence="4" key="3">
    <citation type="submission" date="2012-09" db="EMBL/GenBank/DDBJ databases">
        <authorList>
            <consortium name="VectorBase"/>
        </authorList>
    </citation>
    <scope>NUCLEOTIDE SEQUENCE</scope>
    <source>
        <strain evidence="4">Liverpool</strain>
    </source>
</reference>
<dbReference type="Gene3D" id="3.90.245.10">
    <property type="entry name" value="Ribonucleoside hydrolase-like"/>
    <property type="match status" value="1"/>
</dbReference>
<dbReference type="Proteomes" id="UP000682892">
    <property type="component" value="Unassembled WGS sequence"/>
</dbReference>
<dbReference type="PANTHER" id="PTHR46190">
    <property type="entry name" value="SI:CH211-201H21.5-RELATED"/>
    <property type="match status" value="1"/>
</dbReference>
<dbReference type="EMBL" id="CH478417">
    <property type="protein sequence ID" value="EAT33023.1"/>
    <property type="molecule type" value="Genomic_DNA"/>
</dbReference>
<dbReference type="eggNOG" id="KOG2938">
    <property type="taxonomic scope" value="Eukaryota"/>
</dbReference>
<dbReference type="PhylomeDB" id="Q16FL1"/>
<dbReference type="OMA" id="YLMGGNR"/>
<evidence type="ECO:0000259" key="3">
    <source>
        <dbReference type="Pfam" id="PF01156"/>
    </source>
</evidence>
<dbReference type="PANTHER" id="PTHR46190:SF1">
    <property type="entry name" value="SI:CH211-201H21.5"/>
    <property type="match status" value="1"/>
</dbReference>
<keyword evidence="2" id="KW-0472">Membrane</keyword>
<dbReference type="Pfam" id="PF01156">
    <property type="entry name" value="IU_nuc_hydro"/>
    <property type="match status" value="1"/>
</dbReference>
<comment type="similarity">
    <text evidence="1">Belongs to the IUNH family.</text>
</comment>
<dbReference type="STRING" id="7159.Q16FL1"/>
<organism evidence="4 5">
    <name type="scientific">Aedes aegypti</name>
    <name type="common">Yellowfever mosquito</name>
    <name type="synonym">Culex aegypti</name>
    <dbReference type="NCBI Taxonomy" id="7159"/>
    <lineage>
        <taxon>Eukaryota</taxon>
        <taxon>Metazoa</taxon>
        <taxon>Ecdysozoa</taxon>
        <taxon>Arthropoda</taxon>
        <taxon>Hexapoda</taxon>
        <taxon>Insecta</taxon>
        <taxon>Pterygota</taxon>
        <taxon>Neoptera</taxon>
        <taxon>Endopterygota</taxon>
        <taxon>Diptera</taxon>
        <taxon>Nematocera</taxon>
        <taxon>Culicoidea</taxon>
        <taxon>Culicidae</taxon>
        <taxon>Culicinae</taxon>
        <taxon>Aedini</taxon>
        <taxon>Aedes</taxon>
        <taxon>Stegomyia</taxon>
    </lineage>
</organism>
<feature type="transmembrane region" description="Helical" evidence="2">
    <location>
        <begin position="12"/>
        <end position="32"/>
    </location>
</feature>
<dbReference type="KEGG" id="aag:5565084"/>
<keyword evidence="2" id="KW-0812">Transmembrane</keyword>
<proteinExistence type="inferred from homology"/>
<feature type="domain" description="Inosine/uridine-preferring nucleoside hydrolase" evidence="3">
    <location>
        <begin position="51"/>
        <end position="348"/>
    </location>
</feature>
<dbReference type="PaxDb" id="7159-AAEL014719-PA"/>
<dbReference type="OrthoDB" id="432381at2759"/>
<reference evidence="4" key="1">
    <citation type="submission" date="2005-10" db="EMBL/GenBank/DDBJ databases">
        <authorList>
            <person name="Loftus B.J."/>
            <person name="Nene V.M."/>
            <person name="Hannick L.I."/>
            <person name="Bidwell S."/>
            <person name="Haas B."/>
            <person name="Amedeo P."/>
            <person name="Orvis J."/>
            <person name="Wortman J.R."/>
            <person name="White O.R."/>
            <person name="Salzberg S."/>
            <person name="Shumway M."/>
            <person name="Koo H."/>
            <person name="Zhao Y."/>
            <person name="Holmes M."/>
            <person name="Miller J."/>
            <person name="Schatz M."/>
            <person name="Pop M."/>
            <person name="Pai G."/>
            <person name="Utterback T."/>
            <person name="Rogers Y.-H."/>
            <person name="Kravitz S."/>
            <person name="Fraser C.M."/>
        </authorList>
    </citation>
    <scope>NUCLEOTIDE SEQUENCE</scope>
    <source>
        <strain evidence="4">Liverpool</strain>
    </source>
</reference>
<dbReference type="InterPro" id="IPR001910">
    <property type="entry name" value="Inosine/uridine_hydrolase_dom"/>
</dbReference>
<dbReference type="CDD" id="cd02649">
    <property type="entry name" value="nuc_hydro_CeIAG"/>
    <property type="match status" value="1"/>
</dbReference>
<dbReference type="HOGENOM" id="CLU_036838_11_2_1"/>
<dbReference type="GO" id="GO:0016799">
    <property type="term" value="F:hydrolase activity, hydrolyzing N-glycosyl compounds"/>
    <property type="evidence" value="ECO:0007669"/>
    <property type="project" value="InterPro"/>
</dbReference>
<evidence type="ECO:0000256" key="1">
    <source>
        <dbReference type="ARBA" id="ARBA00009176"/>
    </source>
</evidence>
<accession>Q16FL1</accession>